<dbReference type="PANTHER" id="PTHR14418">
    <property type="entry name" value="CONDENSIN COMPLEX SUBUNIT 3-RELATED"/>
    <property type="match status" value="1"/>
</dbReference>
<comment type="subcellular location">
    <subcellularLocation>
        <location evidence="1">Chromosome</location>
    </subcellularLocation>
</comment>
<keyword evidence="11" id="KW-1185">Reference proteome</keyword>
<keyword evidence="7" id="KW-0131">Cell cycle</keyword>
<dbReference type="Gene3D" id="1.25.10.10">
    <property type="entry name" value="Leucine-rich Repeat Variant"/>
    <property type="match status" value="1"/>
</dbReference>
<evidence type="ECO:0000259" key="9">
    <source>
        <dbReference type="Pfam" id="PF12719"/>
    </source>
</evidence>
<keyword evidence="6" id="KW-0226">DNA condensation</keyword>
<keyword evidence="3" id="KW-0158">Chromosome</keyword>
<feature type="domain" description="Nuclear condensin complex subunit 3 C-terminal" evidence="9">
    <location>
        <begin position="588"/>
        <end position="870"/>
    </location>
</feature>
<proteinExistence type="inferred from homology"/>
<feature type="compositionally biased region" description="Acidic residues" evidence="8">
    <location>
        <begin position="977"/>
        <end position="995"/>
    </location>
</feature>
<dbReference type="InterPro" id="IPR027165">
    <property type="entry name" value="CND3"/>
</dbReference>
<evidence type="ECO:0000256" key="3">
    <source>
        <dbReference type="ARBA" id="ARBA00022454"/>
    </source>
</evidence>
<evidence type="ECO:0000313" key="11">
    <source>
        <dbReference type="Proteomes" id="UP001163828"/>
    </source>
</evidence>
<dbReference type="Proteomes" id="UP001163828">
    <property type="component" value="Unassembled WGS sequence"/>
</dbReference>
<accession>A0ABQ8QJQ0</accession>
<dbReference type="Pfam" id="PF12719">
    <property type="entry name" value="Cnd3"/>
    <property type="match status" value="1"/>
</dbReference>
<evidence type="ECO:0000256" key="6">
    <source>
        <dbReference type="ARBA" id="ARBA00023067"/>
    </source>
</evidence>
<evidence type="ECO:0000256" key="1">
    <source>
        <dbReference type="ARBA" id="ARBA00004286"/>
    </source>
</evidence>
<feature type="compositionally biased region" description="Basic and acidic residues" evidence="8">
    <location>
        <begin position="996"/>
        <end position="1011"/>
    </location>
</feature>
<keyword evidence="4" id="KW-0132">Cell division</keyword>
<reference evidence="10" key="1">
    <citation type="submission" date="2022-08" db="EMBL/GenBank/DDBJ databases">
        <authorList>
            <consortium name="DOE Joint Genome Institute"/>
            <person name="Min B."/>
            <person name="Riley R."/>
            <person name="Sierra-Patev S."/>
            <person name="Naranjo-Ortiz M."/>
            <person name="Looney B."/>
            <person name="Konkel Z."/>
            <person name="Slot J.C."/>
            <person name="Sakamoto Y."/>
            <person name="Steenwyk J.L."/>
            <person name="Rokas A."/>
            <person name="Carro J."/>
            <person name="Camarero S."/>
            <person name="Ferreira P."/>
            <person name="Molpeceres G."/>
            <person name="Ruiz-Duenas F.J."/>
            <person name="Serrano A."/>
            <person name="Henrissat B."/>
            <person name="Drula E."/>
            <person name="Hughes K.W."/>
            <person name="Mata J.L."/>
            <person name="Ishikawa N.K."/>
            <person name="Vargas-Isla R."/>
            <person name="Ushijima S."/>
            <person name="Smith C.A."/>
            <person name="Ahrendt S."/>
            <person name="Andreopoulos W."/>
            <person name="He G."/>
            <person name="Labutti K."/>
            <person name="Lipzen A."/>
            <person name="Ng V."/>
            <person name="Sandor L."/>
            <person name="Barry K."/>
            <person name="Martinez A.T."/>
            <person name="Xiao Y."/>
            <person name="Gibbons J.G."/>
            <person name="Terashima K."/>
            <person name="Hibbett D.S."/>
            <person name="Grigoriev I.V."/>
        </authorList>
    </citation>
    <scope>NUCLEOTIDE SEQUENCE</scope>
    <source>
        <strain evidence="10">TFB10827</strain>
    </source>
</reference>
<dbReference type="SUPFAM" id="SSF48371">
    <property type="entry name" value="ARM repeat"/>
    <property type="match status" value="1"/>
</dbReference>
<gene>
    <name evidence="10" type="ORF">F5050DRAFT_1566480</name>
</gene>
<name>A0ABQ8QJQ0_9AGAR</name>
<comment type="caution">
    <text evidence="10">The sequence shown here is derived from an EMBL/GenBank/DDBJ whole genome shotgun (WGS) entry which is preliminary data.</text>
</comment>
<sequence>MPAKLSFSLDELAATIAARFDEAQKSLANHRKNCVALHKLHVQASKVKNTGEGHDTFKGELAFGDTFIDMLNRTLVMKKGAFADRIVRFVGSYVKMVNDKGKSHLLEHFSEDRTQGDDEIETFASRFVTRLLEWLFRGFKAKNKMVRQRSIQLAIEMMANIGEIDESTYNHLRDNLIERLCDKEPLIRAHAAIGLSKLVGTEDPEELGQGEKTCLDLLLECVQYDSAAEVRRAVLINIPVTPETLSIIITRIRDTDTLTRKLAYSSVLEPKLAHPRHLTIAQREDITKVGLGDREAVVRVAAGKMISKWLDIAMTEPDPHGQPPQTWVGDDGGIMKGFINFLAFFDVVGPGEVVAVDAMLSVFTTRPALLDAFVFNDDFWADLTPESAVLARVFVDQCIESKSENRLEDASIPVVTAFAFHIQEAYNALLSLMQEMDFLNVGEPDNEESEAREEELAKKELILGELLRIALKLDYMDEIGRRKVFSVVKDMLAHPHLPPGLIEYCLDVLSKILPSERELIRVVVEIIIELRDDDDAEPAIDDVRVLNFDGSRSDITQSSKKERSMRRTRERQEMTAEEQQQSDLTDMRCLVLCIGMLERVNGTFEDNSTLEGVLTDLIIPAVKRKELALREKGLVALGLCCLIARNMAINSFQLFLNQVQTAPEDLKLKVLQIVFDLLIMYDRDFLGRSEQISQQIISFLIQTLDSEESPAIQCVLCIGMCKLLLSGQVTESKVLLSLVLTYISPSTMDNAELKQCLSYFFPVYCYSSRENQNRMQSIFIDAFYLATQMHEVLDNEQEEDPRLVSLHQFGLLMIDWMDMTKLAGKVPLPQPTDRNPHADLALNILLALYDSERDDDTRKAFVQFLSHLQFFPSKEIGLRLDNRTILKLHILIQNLQDQCPFGDSSLDRTFKRFKDSFLKAFGIRLADIDPGRYVDAEFEKFYEDIGMEVPEATGEPIDEELPQEESTVDPVFPIAGPDDEPEKELAAEEDEEDDEVHSAKEDADGHEHKQPEEEEEEEVQAPKASETRKKAKNDPTAMKSKSTRRMNSADNSQNEEEEREEERGARASRASKSRQTTQIKQPVMKSKSKRQSAEEKGDQDQDQDQSASSSAAVPLITTSPMKKAGKYASIF</sequence>
<dbReference type="PANTHER" id="PTHR14418:SF5">
    <property type="entry name" value="CONDENSIN COMPLEX SUBUNIT 3"/>
    <property type="match status" value="1"/>
</dbReference>
<evidence type="ECO:0000256" key="5">
    <source>
        <dbReference type="ARBA" id="ARBA00022776"/>
    </source>
</evidence>
<feature type="region of interest" description="Disordered" evidence="8">
    <location>
        <begin position="959"/>
        <end position="1119"/>
    </location>
</feature>
<feature type="compositionally biased region" description="Basic and acidic residues" evidence="8">
    <location>
        <begin position="559"/>
        <end position="574"/>
    </location>
</feature>
<protein>
    <submittedName>
        <fullName evidence="10">Nuclear condensing complex subunit</fullName>
    </submittedName>
</protein>
<keyword evidence="5" id="KW-0498">Mitosis</keyword>
<dbReference type="EMBL" id="MU790552">
    <property type="protein sequence ID" value="KAJ3998760.1"/>
    <property type="molecule type" value="Genomic_DNA"/>
</dbReference>
<evidence type="ECO:0000256" key="4">
    <source>
        <dbReference type="ARBA" id="ARBA00022618"/>
    </source>
</evidence>
<evidence type="ECO:0000256" key="8">
    <source>
        <dbReference type="SAM" id="MobiDB-lite"/>
    </source>
</evidence>
<feature type="region of interest" description="Disordered" evidence="8">
    <location>
        <begin position="554"/>
        <end position="580"/>
    </location>
</feature>
<dbReference type="InterPro" id="IPR016024">
    <property type="entry name" value="ARM-type_fold"/>
</dbReference>
<organism evidence="10 11">
    <name type="scientific">Lentinula boryana</name>
    <dbReference type="NCBI Taxonomy" id="40481"/>
    <lineage>
        <taxon>Eukaryota</taxon>
        <taxon>Fungi</taxon>
        <taxon>Dikarya</taxon>
        <taxon>Basidiomycota</taxon>
        <taxon>Agaricomycotina</taxon>
        <taxon>Agaricomycetes</taxon>
        <taxon>Agaricomycetidae</taxon>
        <taxon>Agaricales</taxon>
        <taxon>Marasmiineae</taxon>
        <taxon>Omphalotaceae</taxon>
        <taxon>Lentinula</taxon>
    </lineage>
</organism>
<evidence type="ECO:0000256" key="7">
    <source>
        <dbReference type="ARBA" id="ARBA00023306"/>
    </source>
</evidence>
<evidence type="ECO:0000256" key="2">
    <source>
        <dbReference type="ARBA" id="ARBA00006533"/>
    </source>
</evidence>
<dbReference type="InterPro" id="IPR025977">
    <property type="entry name" value="Cnd3_C"/>
</dbReference>
<dbReference type="InterPro" id="IPR011989">
    <property type="entry name" value="ARM-like"/>
</dbReference>
<evidence type="ECO:0000313" key="10">
    <source>
        <dbReference type="EMBL" id="KAJ3998760.1"/>
    </source>
</evidence>
<comment type="similarity">
    <text evidence="2">Belongs to the CND3 (condensin subunit 3) family.</text>
</comment>